<sequence>DSSNNRIVLIGPDSTMAIDIIQNAPDSSPLFSYPSDIFVTEKYIYIADSFNYRVVRLFKNRTNPVTIAGINGALGTTPNTSVIGVCYSISVDSNENLYVSDFLNNRVVRYSSNSSSGMLGAIIAGDGIDGNGISQLNRPWGIFVNEAETFSSSDHDDHHDDHHDGGTQCFSGDSLIKLSNGEYKEIGNLQSGDEIITIDQSKIISTEMIMMLDKQISKQALFYTLRTDSDNEISLTQYHLIPTIDSNGNENYLFAKQIKIGDYLFVLFNGKLKYSPVINITIEMKKGYYAPLTMKGTLLVNNILASCFANAYNHHSAQYYMAPFRYYYKFARFTSLYDPFNVNKTEGLYWTINIMLHFARYFRSDTLCL</sequence>
<dbReference type="InterPro" id="IPR006141">
    <property type="entry name" value="Intein_N"/>
</dbReference>
<evidence type="ECO:0000256" key="1">
    <source>
        <dbReference type="ARBA" id="ARBA00022473"/>
    </source>
</evidence>
<dbReference type="PROSITE" id="PS50817">
    <property type="entry name" value="INTEIN_N_TER"/>
    <property type="match status" value="1"/>
</dbReference>
<dbReference type="Pfam" id="PF01079">
    <property type="entry name" value="Hint"/>
    <property type="match status" value="1"/>
</dbReference>
<dbReference type="GO" id="GO:0016540">
    <property type="term" value="P:protein autoprocessing"/>
    <property type="evidence" value="ECO:0007669"/>
    <property type="project" value="InterPro"/>
</dbReference>
<comment type="caution">
    <text evidence="5">The sequence shown here is derived from an EMBL/GenBank/DDBJ whole genome shotgun (WGS) entry which is preliminary data.</text>
</comment>
<evidence type="ECO:0000256" key="2">
    <source>
        <dbReference type="ARBA" id="ARBA00022729"/>
    </source>
</evidence>
<feature type="non-terminal residue" evidence="5">
    <location>
        <position position="1"/>
    </location>
</feature>
<dbReference type="SUPFAM" id="SSF101898">
    <property type="entry name" value="NHL repeat"/>
    <property type="match status" value="1"/>
</dbReference>
<dbReference type="InterPro" id="IPR036844">
    <property type="entry name" value="Hint_dom_sf"/>
</dbReference>
<dbReference type="InterPro" id="IPR001767">
    <property type="entry name" value="Hedgehog_Hint"/>
</dbReference>
<dbReference type="PANTHER" id="PTHR11889:SF31">
    <property type="entry name" value="PROTEIN HEDGEHOG"/>
    <property type="match status" value="1"/>
</dbReference>
<evidence type="ECO:0000259" key="4">
    <source>
        <dbReference type="SMART" id="SM00306"/>
    </source>
</evidence>
<gene>
    <name evidence="5" type="ORF">OTI717_LOCUS20417</name>
</gene>
<dbReference type="InterPro" id="IPR003587">
    <property type="entry name" value="Hint_dom_N"/>
</dbReference>
<dbReference type="SUPFAM" id="SSF51294">
    <property type="entry name" value="Hedgehog/intein (Hint) domain"/>
    <property type="match status" value="1"/>
</dbReference>
<feature type="domain" description="Hint" evidence="3">
    <location>
        <begin position="269"/>
        <end position="313"/>
    </location>
</feature>
<dbReference type="PRINTS" id="PR00632">
    <property type="entry name" value="SONICHHOG"/>
</dbReference>
<protein>
    <recommendedName>
        <fullName evidence="7">Hedgehog protein Hint domain-containing protein</fullName>
    </recommendedName>
</protein>
<organism evidence="5 6">
    <name type="scientific">Rotaria sordida</name>
    <dbReference type="NCBI Taxonomy" id="392033"/>
    <lineage>
        <taxon>Eukaryota</taxon>
        <taxon>Metazoa</taxon>
        <taxon>Spiralia</taxon>
        <taxon>Gnathifera</taxon>
        <taxon>Rotifera</taxon>
        <taxon>Eurotatoria</taxon>
        <taxon>Bdelloidea</taxon>
        <taxon>Philodinida</taxon>
        <taxon>Philodinidae</taxon>
        <taxon>Rotaria</taxon>
    </lineage>
</organism>
<dbReference type="EMBL" id="CAJOAX010003137">
    <property type="protein sequence ID" value="CAF3838230.1"/>
    <property type="molecule type" value="Genomic_DNA"/>
</dbReference>
<dbReference type="SMART" id="SM00306">
    <property type="entry name" value="HintN"/>
    <property type="match status" value="1"/>
</dbReference>
<dbReference type="InterPro" id="IPR001657">
    <property type="entry name" value="Hedgehog"/>
</dbReference>
<accession>A0A819DHW3</accession>
<dbReference type="GO" id="GO:0007267">
    <property type="term" value="P:cell-cell signaling"/>
    <property type="evidence" value="ECO:0007669"/>
    <property type="project" value="InterPro"/>
</dbReference>
<keyword evidence="2" id="KW-0732">Signal</keyword>
<dbReference type="InterPro" id="IPR003586">
    <property type="entry name" value="Hint_dom_C"/>
</dbReference>
<evidence type="ECO:0000313" key="5">
    <source>
        <dbReference type="EMBL" id="CAF3838230.1"/>
    </source>
</evidence>
<dbReference type="PANTHER" id="PTHR11889">
    <property type="entry name" value="HEDGEHOG"/>
    <property type="match status" value="1"/>
</dbReference>
<dbReference type="SMART" id="SM00305">
    <property type="entry name" value="HintC"/>
    <property type="match status" value="1"/>
</dbReference>
<dbReference type="Proteomes" id="UP000663823">
    <property type="component" value="Unassembled WGS sequence"/>
</dbReference>
<evidence type="ECO:0000313" key="6">
    <source>
        <dbReference type="Proteomes" id="UP000663823"/>
    </source>
</evidence>
<name>A0A819DHW3_9BILA</name>
<reference evidence="5" key="1">
    <citation type="submission" date="2021-02" db="EMBL/GenBank/DDBJ databases">
        <authorList>
            <person name="Nowell W R."/>
        </authorList>
    </citation>
    <scope>NUCLEOTIDE SEQUENCE</scope>
</reference>
<dbReference type="AlphaFoldDB" id="A0A819DHW3"/>
<evidence type="ECO:0008006" key="7">
    <source>
        <dbReference type="Google" id="ProtNLM"/>
    </source>
</evidence>
<dbReference type="Gene3D" id="2.170.16.10">
    <property type="entry name" value="Hedgehog/Intein (Hint) domain"/>
    <property type="match status" value="1"/>
</dbReference>
<dbReference type="InterPro" id="IPR011042">
    <property type="entry name" value="6-blade_b-propeller_TolB-like"/>
</dbReference>
<feature type="domain" description="Hint" evidence="4">
    <location>
        <begin position="167"/>
        <end position="268"/>
    </location>
</feature>
<dbReference type="GO" id="GO:0048731">
    <property type="term" value="P:system development"/>
    <property type="evidence" value="ECO:0007669"/>
    <property type="project" value="UniProtKB-ARBA"/>
</dbReference>
<dbReference type="Gene3D" id="2.120.10.30">
    <property type="entry name" value="TolB, C-terminal domain"/>
    <property type="match status" value="1"/>
</dbReference>
<dbReference type="CDD" id="cd00081">
    <property type="entry name" value="Hint"/>
    <property type="match status" value="1"/>
</dbReference>
<evidence type="ECO:0000259" key="3">
    <source>
        <dbReference type="SMART" id="SM00305"/>
    </source>
</evidence>
<dbReference type="InterPro" id="IPR050387">
    <property type="entry name" value="Hedgehog_Signaling"/>
</dbReference>
<dbReference type="GO" id="GO:0016539">
    <property type="term" value="P:intein-mediated protein splicing"/>
    <property type="evidence" value="ECO:0007669"/>
    <property type="project" value="InterPro"/>
</dbReference>
<proteinExistence type="predicted"/>
<keyword evidence="1" id="KW-0217">Developmental protein</keyword>